<organism evidence="3">
    <name type="scientific">Rhizophora mucronata</name>
    <name type="common">Asiatic mangrove</name>
    <dbReference type="NCBI Taxonomy" id="61149"/>
    <lineage>
        <taxon>Eukaryota</taxon>
        <taxon>Viridiplantae</taxon>
        <taxon>Streptophyta</taxon>
        <taxon>Embryophyta</taxon>
        <taxon>Tracheophyta</taxon>
        <taxon>Spermatophyta</taxon>
        <taxon>Magnoliopsida</taxon>
        <taxon>eudicotyledons</taxon>
        <taxon>Gunneridae</taxon>
        <taxon>Pentapetalae</taxon>
        <taxon>rosids</taxon>
        <taxon>fabids</taxon>
        <taxon>Malpighiales</taxon>
        <taxon>Rhizophoraceae</taxon>
        <taxon>Rhizophora</taxon>
    </lineage>
</organism>
<dbReference type="InterPro" id="IPR045122">
    <property type="entry name" value="Csc1-like"/>
</dbReference>
<evidence type="ECO:0000256" key="1">
    <source>
        <dbReference type="SAM" id="Phobius"/>
    </source>
</evidence>
<protein>
    <submittedName>
        <fullName evidence="3">Uncharacterized protein MANES_05G106300</fullName>
    </submittedName>
</protein>
<evidence type="ECO:0000313" key="3">
    <source>
        <dbReference type="EMBL" id="MBX14870.1"/>
    </source>
</evidence>
<dbReference type="InterPro" id="IPR003864">
    <property type="entry name" value="CSC1/OSCA1-like_7TM"/>
</dbReference>
<keyword evidence="1" id="KW-0472">Membrane</keyword>
<name>A0A2P2LAA9_RHIMU</name>
<feature type="transmembrane region" description="Helical" evidence="1">
    <location>
        <begin position="42"/>
        <end position="61"/>
    </location>
</feature>
<keyword evidence="1" id="KW-1133">Transmembrane helix</keyword>
<keyword evidence="1" id="KW-0812">Transmembrane</keyword>
<dbReference type="AlphaFoldDB" id="A0A2P2LAA9"/>
<dbReference type="PANTHER" id="PTHR13018:SF104">
    <property type="entry name" value="ERD (EARLY-RESPONSIVE TO DEHYDRATION STRESS) FAMILY PROTEIN"/>
    <property type="match status" value="1"/>
</dbReference>
<dbReference type="PANTHER" id="PTHR13018">
    <property type="entry name" value="PROBABLE MEMBRANE PROTEIN DUF221-RELATED"/>
    <property type="match status" value="1"/>
</dbReference>
<evidence type="ECO:0000259" key="2">
    <source>
        <dbReference type="Pfam" id="PF02714"/>
    </source>
</evidence>
<dbReference type="GO" id="GO:0005227">
    <property type="term" value="F:calcium-activated cation channel activity"/>
    <property type="evidence" value="ECO:0007669"/>
    <property type="project" value="InterPro"/>
</dbReference>
<dbReference type="Pfam" id="PF02714">
    <property type="entry name" value="RSN1_7TM"/>
    <property type="match status" value="1"/>
</dbReference>
<feature type="domain" description="CSC1/OSCA1-like 7TM region" evidence="2">
    <location>
        <begin position="22"/>
        <end position="62"/>
    </location>
</feature>
<reference evidence="3" key="1">
    <citation type="submission" date="2018-02" db="EMBL/GenBank/DDBJ databases">
        <title>Rhizophora mucronata_Transcriptome.</title>
        <authorList>
            <person name="Meera S.P."/>
            <person name="Sreeshan A."/>
            <person name="Augustine A."/>
        </authorList>
    </citation>
    <scope>NUCLEOTIDE SEQUENCE</scope>
    <source>
        <tissue evidence="3">Leaf</tissue>
    </source>
</reference>
<accession>A0A2P2LAA9</accession>
<sequence>MLHVCFICRQLFGKVLIFCEFIVQFINVYTPKYETAGKFWPTVHNSMIFSLILMHAIAVGIFTVKKLSLASTLILPLPVLTLLFNEYCRKRFLPIFVAYSAEVLIKKDREDQNDAEMAEFFDKLATAYQDPALMPVHYSTNTGSLNSPLLSSSEV</sequence>
<feature type="transmembrane region" description="Helical" evidence="1">
    <location>
        <begin position="67"/>
        <end position="84"/>
    </location>
</feature>
<proteinExistence type="predicted"/>
<dbReference type="EMBL" id="GGEC01034386">
    <property type="protein sequence ID" value="MBX14870.1"/>
    <property type="molecule type" value="Transcribed_RNA"/>
</dbReference>
<feature type="transmembrane region" description="Helical" evidence="1">
    <location>
        <begin position="12"/>
        <end position="30"/>
    </location>
</feature>
<dbReference type="GO" id="GO:0005886">
    <property type="term" value="C:plasma membrane"/>
    <property type="evidence" value="ECO:0007669"/>
    <property type="project" value="TreeGrafter"/>
</dbReference>